<protein>
    <submittedName>
        <fullName evidence="1">Uncharacterized protein</fullName>
    </submittedName>
</protein>
<keyword evidence="2" id="KW-1185">Reference proteome</keyword>
<comment type="caution">
    <text evidence="1">The sequence shown here is derived from an EMBL/GenBank/DDBJ whole genome shotgun (WGS) entry which is preliminary data.</text>
</comment>
<proteinExistence type="predicted"/>
<dbReference type="Proteomes" id="UP000266005">
    <property type="component" value="Unassembled WGS sequence"/>
</dbReference>
<evidence type="ECO:0000313" key="1">
    <source>
        <dbReference type="EMBL" id="RIJ37835.1"/>
    </source>
</evidence>
<sequence length="120" mass="13900">MKVRLAAYCSQKVLKYGFSLLLFFLIGTVSGYGQVNHESQAQHDQEVKLSLKEASKVDAAYKETHLNTNIYTFKKGAAGRKRVYKDGRDKYQFNTSGEPVKKLKLFKKKRKYKQRSKKKD</sequence>
<dbReference type="AlphaFoldDB" id="A0A399S8C2"/>
<organism evidence="1 2">
    <name type="scientific">Pontibacter oryzae</name>
    <dbReference type="NCBI Taxonomy" id="2304593"/>
    <lineage>
        <taxon>Bacteria</taxon>
        <taxon>Pseudomonadati</taxon>
        <taxon>Bacteroidota</taxon>
        <taxon>Cytophagia</taxon>
        <taxon>Cytophagales</taxon>
        <taxon>Hymenobacteraceae</taxon>
        <taxon>Pontibacter</taxon>
    </lineage>
</organism>
<dbReference type="EMBL" id="QWGE01000003">
    <property type="protein sequence ID" value="RIJ37835.1"/>
    <property type="molecule type" value="Genomic_DNA"/>
</dbReference>
<accession>A0A399S8C2</accession>
<name>A0A399S8C2_9BACT</name>
<evidence type="ECO:0000313" key="2">
    <source>
        <dbReference type="Proteomes" id="UP000266005"/>
    </source>
</evidence>
<gene>
    <name evidence="1" type="ORF">D1627_12145</name>
</gene>
<reference evidence="2" key="1">
    <citation type="submission" date="2018-08" db="EMBL/GenBank/DDBJ databases">
        <title>Mucilaginibacter sp. MYSH2.</title>
        <authorList>
            <person name="Seo T."/>
        </authorList>
    </citation>
    <scope>NUCLEOTIDE SEQUENCE [LARGE SCALE GENOMIC DNA]</scope>
    <source>
        <strain evidence="2">KIRAN</strain>
    </source>
</reference>